<organism evidence="2 3">
    <name type="scientific">Paenibacillus herberti</name>
    <dbReference type="NCBI Taxonomy" id="1619309"/>
    <lineage>
        <taxon>Bacteria</taxon>
        <taxon>Bacillati</taxon>
        <taxon>Bacillota</taxon>
        <taxon>Bacilli</taxon>
        <taxon>Bacillales</taxon>
        <taxon>Paenibacillaceae</taxon>
        <taxon>Paenibacillus</taxon>
    </lineage>
</organism>
<evidence type="ECO:0000313" key="3">
    <source>
        <dbReference type="Proteomes" id="UP000215145"/>
    </source>
</evidence>
<evidence type="ECO:0000256" key="1">
    <source>
        <dbReference type="SAM" id="Coils"/>
    </source>
</evidence>
<accession>A0A229NU21</accession>
<evidence type="ECO:0000313" key="2">
    <source>
        <dbReference type="EMBL" id="OXM13215.1"/>
    </source>
</evidence>
<gene>
    <name evidence="2" type="ORF">CGZ75_23960</name>
</gene>
<dbReference type="EMBL" id="NMUQ01000004">
    <property type="protein sequence ID" value="OXM13215.1"/>
    <property type="molecule type" value="Genomic_DNA"/>
</dbReference>
<name>A0A229NU21_9BACL</name>
<proteinExistence type="predicted"/>
<protein>
    <submittedName>
        <fullName evidence="2">Uncharacterized protein</fullName>
    </submittedName>
</protein>
<keyword evidence="3" id="KW-1185">Reference proteome</keyword>
<keyword evidence="1" id="KW-0175">Coiled coil</keyword>
<dbReference type="Proteomes" id="UP000215145">
    <property type="component" value="Unassembled WGS sequence"/>
</dbReference>
<feature type="coiled-coil region" evidence="1">
    <location>
        <begin position="7"/>
        <end position="34"/>
    </location>
</feature>
<reference evidence="2 3" key="1">
    <citation type="submission" date="2017-07" db="EMBL/GenBank/DDBJ databases">
        <title>Paenibacillus herberti R33 genome sequencing and assembly.</title>
        <authorList>
            <person name="Su W."/>
        </authorList>
    </citation>
    <scope>NUCLEOTIDE SEQUENCE [LARGE SCALE GENOMIC DNA]</scope>
    <source>
        <strain evidence="2 3">R33</strain>
    </source>
</reference>
<dbReference type="AlphaFoldDB" id="A0A229NU21"/>
<sequence>MGDQAEIGELLEEIIKLKTRCAELEAERDRFAAEAVRLGVEAQRLRRRLGGSTQGMNTRLQEALRE</sequence>
<comment type="caution">
    <text evidence="2">The sequence shown here is derived from an EMBL/GenBank/DDBJ whole genome shotgun (WGS) entry which is preliminary data.</text>
</comment>